<feature type="transmembrane region" description="Helical" evidence="1">
    <location>
        <begin position="600"/>
        <end position="622"/>
    </location>
</feature>
<protein>
    <recommendedName>
        <fullName evidence="4">Serpentine Receptor, class H</fullName>
    </recommendedName>
</protein>
<dbReference type="HOGENOM" id="CLU_406655_0_0_1"/>
<dbReference type="AlphaFoldDB" id="G0MU01"/>
<feature type="transmembrane region" description="Helical" evidence="1">
    <location>
        <begin position="199"/>
        <end position="223"/>
    </location>
</feature>
<dbReference type="InterPro" id="IPR053220">
    <property type="entry name" value="Nematode_rcpt-like_serp_H"/>
</dbReference>
<feature type="transmembrane region" description="Helical" evidence="1">
    <location>
        <begin position="274"/>
        <end position="293"/>
    </location>
</feature>
<feature type="transmembrane region" description="Helical" evidence="1">
    <location>
        <begin position="61"/>
        <end position="80"/>
    </location>
</feature>
<feature type="transmembrane region" description="Helical" evidence="1">
    <location>
        <begin position="564"/>
        <end position="588"/>
    </location>
</feature>
<keyword evidence="3" id="KW-1185">Reference proteome</keyword>
<evidence type="ECO:0000256" key="1">
    <source>
        <dbReference type="SAM" id="Phobius"/>
    </source>
</evidence>
<dbReference type="InParanoid" id="G0MU01"/>
<dbReference type="Pfam" id="PF10318">
    <property type="entry name" value="7TM_GPCR_Srh"/>
    <property type="match status" value="3"/>
</dbReference>
<keyword evidence="1" id="KW-0472">Membrane</keyword>
<keyword evidence="1" id="KW-0812">Transmembrane</keyword>
<evidence type="ECO:0000313" key="3">
    <source>
        <dbReference type="Proteomes" id="UP000008068"/>
    </source>
</evidence>
<dbReference type="InterPro" id="IPR019422">
    <property type="entry name" value="7TM_GPCR_serpentine_rcpt_Srh"/>
</dbReference>
<keyword evidence="1" id="KW-1133">Transmembrane helix</keyword>
<proteinExistence type="predicted"/>
<feature type="transmembrane region" description="Helical" evidence="1">
    <location>
        <begin position="168"/>
        <end position="187"/>
    </location>
</feature>
<feature type="transmembrane region" description="Helical" evidence="1">
    <location>
        <begin position="313"/>
        <end position="336"/>
    </location>
</feature>
<reference evidence="3" key="1">
    <citation type="submission" date="2011-07" db="EMBL/GenBank/DDBJ databases">
        <authorList>
            <consortium name="Caenorhabditis brenneri Sequencing and Analysis Consortium"/>
            <person name="Wilson R.K."/>
        </authorList>
    </citation>
    <scope>NUCLEOTIDE SEQUENCE [LARGE SCALE GENOMIC DNA]</scope>
    <source>
        <strain evidence="3">PB2801</strain>
    </source>
</reference>
<feature type="transmembrane region" description="Helical" evidence="1">
    <location>
        <begin position="117"/>
        <end position="141"/>
    </location>
</feature>
<dbReference type="Proteomes" id="UP000008068">
    <property type="component" value="Unassembled WGS sequence"/>
</dbReference>
<name>G0MU01_CAEBE</name>
<evidence type="ECO:0008006" key="4">
    <source>
        <dbReference type="Google" id="ProtNLM"/>
    </source>
</evidence>
<dbReference type="eggNOG" id="ENOG502SY7B">
    <property type="taxonomic scope" value="Eukaryota"/>
</dbReference>
<organism evidence="3">
    <name type="scientific">Caenorhabditis brenneri</name>
    <name type="common">Nematode worm</name>
    <dbReference type="NCBI Taxonomy" id="135651"/>
    <lineage>
        <taxon>Eukaryota</taxon>
        <taxon>Metazoa</taxon>
        <taxon>Ecdysozoa</taxon>
        <taxon>Nematoda</taxon>
        <taxon>Chromadorea</taxon>
        <taxon>Rhabditida</taxon>
        <taxon>Rhabditina</taxon>
        <taxon>Rhabditomorpha</taxon>
        <taxon>Rhabditoidea</taxon>
        <taxon>Rhabditidae</taxon>
        <taxon>Peloderinae</taxon>
        <taxon>Caenorhabditis</taxon>
    </lineage>
</organism>
<feature type="transmembrane region" description="Helical" evidence="1">
    <location>
        <begin position="380"/>
        <end position="404"/>
    </location>
</feature>
<feature type="transmembrane region" description="Helical" evidence="1">
    <location>
        <begin position="516"/>
        <end position="543"/>
    </location>
</feature>
<sequence>MFPALAGFPQGILVEFGVPTAFQVYLVITIFGVVGVAMICIMENRFHLLFANQSWWNRARIPYLVINYLYALTFCLYPVLHPPEQKYAIEVVRRRLPEIPSIFFENPVYVLALELRVVAASVLIFSIICINQSFIFVYLLISKFEECSQNMTLSVRTIRLQKRFMKAISIQAFVPLLLLIFPMFYYGPATLFNYYNQKFNNICFITISLHGLVSTIVMLFIHVPYRNFCYRTSRKYFRFCLKKQIVVGVAMICIMENRFHLLFANQSWWNRARIPYLVINYLYAITFCLYPVLHPPEQKYAIEVVRRRNSIRVSSFSLSLIAQTPNFAMTNVNIPYIPTPGFVIQCYHILSCFEVPIHLFGAYVIIFVTPGSMKSVKWSLLNVHFWSAFLDWSFSILTVPYMLLPTMAGTSMGFLTFIGVPIRFHAYIVVCVFATAGTSIVAIAENRLYTLFLRSHWWRKARLPFLVLHYLLPPLCFVFMFLNVPNQQTALENLKKKIRIDPLIFEYDVFVLAEDFLVMMTCCVFFATIYISEIMIMVCLLIINLEKETRNARLSKRTMKLQSNLLRAVMIQVLTPYIFVVLPLFYIGPSIILGYYNQSLNNISIMIISIHGSASTIVMLMIHKPYRTFCQNVFCLKHKSVFDNSGRNSVNPVVARDFELDNIFAADPRGKVAYLS</sequence>
<accession>G0MU01</accession>
<dbReference type="PANTHER" id="PTHR22941">
    <property type="entry name" value="SERPENTINE RECEPTOR"/>
    <property type="match status" value="1"/>
</dbReference>
<dbReference type="OrthoDB" id="5800592at2759"/>
<gene>
    <name evidence="2" type="ORF">CAEBREN_16501</name>
</gene>
<dbReference type="EMBL" id="GL379812">
    <property type="protein sequence ID" value="EGT44243.1"/>
    <property type="molecule type" value="Genomic_DNA"/>
</dbReference>
<feature type="transmembrane region" description="Helical" evidence="1">
    <location>
        <begin position="244"/>
        <end position="262"/>
    </location>
</feature>
<feature type="transmembrane region" description="Helical" evidence="1">
    <location>
        <begin position="20"/>
        <end position="41"/>
    </location>
</feature>
<feature type="transmembrane region" description="Helical" evidence="1">
    <location>
        <begin position="342"/>
        <end position="368"/>
    </location>
</feature>
<feature type="transmembrane region" description="Helical" evidence="1">
    <location>
        <begin position="424"/>
        <end position="444"/>
    </location>
</feature>
<feature type="transmembrane region" description="Helical" evidence="1">
    <location>
        <begin position="465"/>
        <end position="484"/>
    </location>
</feature>
<dbReference type="PANTHER" id="PTHR22941:SF303">
    <property type="entry name" value="SERPENTINE RECEPTOR, CLASS H"/>
    <property type="match status" value="1"/>
</dbReference>
<evidence type="ECO:0000313" key="2">
    <source>
        <dbReference type="EMBL" id="EGT44243.1"/>
    </source>
</evidence>
<dbReference type="OMA" id="MICIMEN"/>